<organism evidence="3 4">
    <name type="scientific">Saitozyma podzolica</name>
    <dbReference type="NCBI Taxonomy" id="1890683"/>
    <lineage>
        <taxon>Eukaryota</taxon>
        <taxon>Fungi</taxon>
        <taxon>Dikarya</taxon>
        <taxon>Basidiomycota</taxon>
        <taxon>Agaricomycotina</taxon>
        <taxon>Tremellomycetes</taxon>
        <taxon>Tremellales</taxon>
        <taxon>Trimorphomycetaceae</taxon>
        <taxon>Saitozyma</taxon>
    </lineage>
</organism>
<evidence type="ECO:0000313" key="3">
    <source>
        <dbReference type="EMBL" id="RSH87393.1"/>
    </source>
</evidence>
<feature type="region of interest" description="Disordered" evidence="1">
    <location>
        <begin position="47"/>
        <end position="78"/>
    </location>
</feature>
<evidence type="ECO:0000256" key="2">
    <source>
        <dbReference type="SAM" id="SignalP"/>
    </source>
</evidence>
<dbReference type="Proteomes" id="UP000279259">
    <property type="component" value="Unassembled WGS sequence"/>
</dbReference>
<name>A0A427Y8K1_9TREE</name>
<gene>
    <name evidence="3" type="ORF">EHS25_003303</name>
</gene>
<sequence length="78" mass="8196">MKFAFASILALALAAVGVLSIEVRAPQPDLAPLDAPAVDRRAQLSNGERFARGLPPNPPARHYDPARAAALKPRASQG</sequence>
<comment type="caution">
    <text evidence="3">The sequence shown here is derived from an EMBL/GenBank/DDBJ whole genome shotgun (WGS) entry which is preliminary data.</text>
</comment>
<dbReference type="EMBL" id="RSCD01000017">
    <property type="protein sequence ID" value="RSH87393.1"/>
    <property type="molecule type" value="Genomic_DNA"/>
</dbReference>
<feature type="chain" id="PRO_5019338995" evidence="2">
    <location>
        <begin position="21"/>
        <end position="78"/>
    </location>
</feature>
<feature type="signal peptide" evidence="2">
    <location>
        <begin position="1"/>
        <end position="20"/>
    </location>
</feature>
<dbReference type="OrthoDB" id="3362444at2759"/>
<evidence type="ECO:0000256" key="1">
    <source>
        <dbReference type="SAM" id="MobiDB-lite"/>
    </source>
</evidence>
<keyword evidence="2" id="KW-0732">Signal</keyword>
<protein>
    <submittedName>
        <fullName evidence="3">Uncharacterized protein</fullName>
    </submittedName>
</protein>
<proteinExistence type="predicted"/>
<accession>A0A427Y8K1</accession>
<keyword evidence="4" id="KW-1185">Reference proteome</keyword>
<evidence type="ECO:0000313" key="4">
    <source>
        <dbReference type="Proteomes" id="UP000279259"/>
    </source>
</evidence>
<dbReference type="AlphaFoldDB" id="A0A427Y8K1"/>
<reference evidence="3 4" key="1">
    <citation type="submission" date="2018-11" db="EMBL/GenBank/DDBJ databases">
        <title>Genome sequence of Saitozyma podzolica DSM 27192.</title>
        <authorList>
            <person name="Aliyu H."/>
            <person name="Gorte O."/>
            <person name="Ochsenreither K."/>
        </authorList>
    </citation>
    <scope>NUCLEOTIDE SEQUENCE [LARGE SCALE GENOMIC DNA]</scope>
    <source>
        <strain evidence="3 4">DSM 27192</strain>
    </source>
</reference>